<feature type="transmembrane region" description="Helical" evidence="6">
    <location>
        <begin position="224"/>
        <end position="245"/>
    </location>
</feature>
<sequence>MLPLVVVAVVVASNWELIGSSAGRLGEADREWLVVSGVAAFLTWVCAATAQQGAVVETLPPGRLLAAQFAASAANHVLPAGVGGNAVNLRFLVRRGLSPTRSVAALAVRACATVIGRLVLLGAVLAFFPGALHIRRVIAGGPGMPAHPLVIALTAAAVLTGAYVLTRCARRMRERLRAFLASVATDVRTLHANRARIAALWGGALAFPAMHAAVVVAVMRAVHAPVPVSGVVAAYLCASTAAGWMPTPAGLGSLDAALALALVTAGASVVAATSAVLGYRLVTTWLPLIPGVVVLVVLMRCRQL</sequence>
<dbReference type="PANTHER" id="PTHR39087">
    <property type="entry name" value="UPF0104 MEMBRANE PROTEIN MJ1595"/>
    <property type="match status" value="1"/>
</dbReference>
<feature type="transmembrane region" description="Helical" evidence="6">
    <location>
        <begin position="32"/>
        <end position="50"/>
    </location>
</feature>
<proteinExistence type="predicted"/>
<protein>
    <submittedName>
        <fullName evidence="7">Flippase-like domain-containing protein</fullName>
    </submittedName>
</protein>
<feature type="transmembrane region" description="Helical" evidence="6">
    <location>
        <begin position="198"/>
        <end position="218"/>
    </location>
</feature>
<name>A0ABS7QDK3_9ACTN</name>
<reference evidence="7 8" key="1">
    <citation type="submission" date="2021-08" db="EMBL/GenBank/DDBJ databases">
        <title>WGS of actinomycetes from Thailand.</title>
        <authorList>
            <person name="Thawai C."/>
        </authorList>
    </citation>
    <scope>NUCLEOTIDE SEQUENCE [LARGE SCALE GENOMIC DNA]</scope>
    <source>
        <strain evidence="7 8">PLK6-54</strain>
    </source>
</reference>
<evidence type="ECO:0000256" key="1">
    <source>
        <dbReference type="ARBA" id="ARBA00004651"/>
    </source>
</evidence>
<keyword evidence="5 6" id="KW-0472">Membrane</keyword>
<dbReference type="EMBL" id="JAINZZ010000044">
    <property type="protein sequence ID" value="MBY8881241.1"/>
    <property type="molecule type" value="Genomic_DNA"/>
</dbReference>
<evidence type="ECO:0000256" key="6">
    <source>
        <dbReference type="SAM" id="Phobius"/>
    </source>
</evidence>
<organism evidence="7 8">
    <name type="scientific">Actinacidiphila acidipaludis</name>
    <dbReference type="NCBI Taxonomy" id="2873382"/>
    <lineage>
        <taxon>Bacteria</taxon>
        <taxon>Bacillati</taxon>
        <taxon>Actinomycetota</taxon>
        <taxon>Actinomycetes</taxon>
        <taxon>Kitasatosporales</taxon>
        <taxon>Streptomycetaceae</taxon>
        <taxon>Actinacidiphila</taxon>
    </lineage>
</organism>
<feature type="transmembrane region" description="Helical" evidence="6">
    <location>
        <begin position="103"/>
        <end position="128"/>
    </location>
</feature>
<keyword evidence="2" id="KW-1003">Cell membrane</keyword>
<evidence type="ECO:0000256" key="3">
    <source>
        <dbReference type="ARBA" id="ARBA00022692"/>
    </source>
</evidence>
<keyword evidence="8" id="KW-1185">Reference proteome</keyword>
<gene>
    <name evidence="7" type="ORF">K7862_26915</name>
</gene>
<evidence type="ECO:0000256" key="5">
    <source>
        <dbReference type="ARBA" id="ARBA00023136"/>
    </source>
</evidence>
<dbReference type="Pfam" id="PF03706">
    <property type="entry name" value="LPG_synthase_TM"/>
    <property type="match status" value="1"/>
</dbReference>
<accession>A0ABS7QDK3</accession>
<dbReference type="InterPro" id="IPR022791">
    <property type="entry name" value="L-PG_synthase/AglD"/>
</dbReference>
<feature type="transmembrane region" description="Helical" evidence="6">
    <location>
        <begin position="257"/>
        <end position="279"/>
    </location>
</feature>
<dbReference type="PANTHER" id="PTHR39087:SF2">
    <property type="entry name" value="UPF0104 MEMBRANE PROTEIN MJ1595"/>
    <property type="match status" value="1"/>
</dbReference>
<comment type="caution">
    <text evidence="7">The sequence shown here is derived from an EMBL/GenBank/DDBJ whole genome shotgun (WGS) entry which is preliminary data.</text>
</comment>
<keyword evidence="4 6" id="KW-1133">Transmembrane helix</keyword>
<evidence type="ECO:0000313" key="8">
    <source>
        <dbReference type="Proteomes" id="UP000778578"/>
    </source>
</evidence>
<dbReference type="Proteomes" id="UP000778578">
    <property type="component" value="Unassembled WGS sequence"/>
</dbReference>
<comment type="subcellular location">
    <subcellularLocation>
        <location evidence="1">Cell membrane</location>
        <topology evidence="1">Multi-pass membrane protein</topology>
    </subcellularLocation>
</comment>
<evidence type="ECO:0000256" key="4">
    <source>
        <dbReference type="ARBA" id="ARBA00022989"/>
    </source>
</evidence>
<feature type="transmembrane region" description="Helical" evidence="6">
    <location>
        <begin position="285"/>
        <end position="301"/>
    </location>
</feature>
<feature type="transmembrane region" description="Helical" evidence="6">
    <location>
        <begin position="148"/>
        <end position="166"/>
    </location>
</feature>
<evidence type="ECO:0000256" key="2">
    <source>
        <dbReference type="ARBA" id="ARBA00022475"/>
    </source>
</evidence>
<evidence type="ECO:0000313" key="7">
    <source>
        <dbReference type="EMBL" id="MBY8881241.1"/>
    </source>
</evidence>
<keyword evidence="3 6" id="KW-0812">Transmembrane</keyword>